<accession>W4H4D7</accession>
<dbReference type="InterPro" id="IPR051185">
    <property type="entry name" value="ASPM"/>
</dbReference>
<protein>
    <submittedName>
        <fullName evidence="7">Uncharacterized protein</fullName>
    </submittedName>
</protein>
<dbReference type="PROSITE" id="PS50096">
    <property type="entry name" value="IQ"/>
    <property type="match status" value="11"/>
</dbReference>
<evidence type="ECO:0000256" key="1">
    <source>
        <dbReference type="ARBA" id="ARBA00004496"/>
    </source>
</evidence>
<dbReference type="SMART" id="SM00015">
    <property type="entry name" value="IQ"/>
    <property type="match status" value="11"/>
</dbReference>
<sequence>MTSHGHMARRGSHIVPTTNPGSHSRKNSTNAAPRIKKRTSSIIPSDDLTTLPLLELPASIHRSDASSPPNGGARSTWITPRLNDELLKNNATDGVLGKTFGTLSLEKSLELLQKILTEGRSPPKDHQIRFTTPPVIASSPMPPPPRLGETERKASVQAISAPQRIEELYDTITILRQELDMERAQNRANDSGTTGLTAYSMDTGGDSYYSALGRNAELHIRAKKFESAANSMREDLEASKLDQKKTLDHVNSREEKLRNVIKKNKCLMAEYEVLKDQYVEEKVKSVEVYRTMTLDKKRHDAVREEMEATQAHLHKQHAELETKIDAMATAHAAEVKGLQAALETTQAERDRLVLCVAESRHRFRAWKDREAKSDLATREQAKEGLQLEHAIRMEKFQNEIRLLREKVTQLEQSNQMLKREPHLSPLELTQRKHQLLNTITTQEADLIGMTTRVQELETMLAFAKSQQEQQGAMLRTAQEAMANMLHDREVQALEHLSWNATPPRTPSTAPMSPTSHLVSRGSVFPMKSPTSPASQLTPRAPSSAPSPRVQQSKRKGQYRKADSPQPLSPAPPQSITPTLSSTPPSSAPSEQNLTVSSWKQDVRGLTEQVEEYKAMIVSLSSEIDKLKTERKKVAVQKQTDLQHQHQAELDATKRQLAQAKINEQELSNALEKYRLHEFNKAAQLIQIKTRGAVARYKLKAKLKATRILQAQLRGFAARKRTNLCRPSAISVRDERRMQSAPTKVTEDQDVYVEYLSVPPCVKVEMWYNGQLLTKYIPNRSLPLYVTNGAKMLDKARDELQVALANLVEYDDTSHMLVLPLLPPEDLVAKAQDEAAEKIQARVKGFIVRRELSDERERRRIAAETIQSHAKGYFARKTYGRKAEAVVQIQAQAKGYIIRRRYRRQKEALEKIQATAKGSLERKAYEHKRASIAKIQAQSKGYIARRTYGAKKEAAVRIQATAKGRMRRQSYLDYQEKSKAAKSIQARTKGFLARKEITEKQDSAIKIQSHFKGHSIRRDRRRKAESATRIQSARRAYIEKQAFIVKRQAICKIQAGIKGFYDRQRICIMPRRQRLNELDETRADHRFRRNVESNLVEFRIHCLDNPPCVKIEALLHKHVYSTFVKYQDINNFVGFGMELYHENPETLAKTIEPLLSLVPSDGPHGYRVVIKKTWDMMDSVRKLSLTLDQKNDLREFARAHVMAAKAAAEIGLLSAQLREELYVPEVIGMAKFDVEPAEDIGTPVKAKSGIGEQPQPPTISPSNVAVQLDGSPEPTSNASVAGSVLDVPPSTEYTEYFGDSISAVAVLLPLSSNPAIDSDKGAEQFDASGNQHNVPPNDDDSDEAKASSDSEAEEVAATTPVEIPMWLVNLDMEEEADFKTILCAVDEAIEHLSPHSSEANLRYSITHGYSMVESMNALPVIYGICSHDLFDETTKQAAATDQNLRKSVAESWANRILQDAMESFASQHPQQPRRQSTNLDEFVLDMDNLNSSTMKQLLDDHHFVCEVVQQVVTEAVAKVAHHTPNGERSTFPILLPKVDAHETQTTDPDVQPGDLPDTNRHVDVIDVPSSFDSDMALLEAPPSPQKALASITIRSVIDNTVRMVTKPPHRNKLPLNADIKSEFKANTGCDTRIAALTSAATSCVDKAITTGISNVTRRVSQRKPSFNLDILRLHRNPTECAVAQATQYDEIEHTLTDSARLHDHNHHNPALSITASTADTKRNPFKIDIDNAPSLEVTSRTISTLDSSTVEIKRSPVVAPTVQPPISSQTDIGEMPFTIDVADALANTTTFTVESVVESIPIVAVEAALATDAEVAVDVVDTPRSSAVSEVAPTLVAEPVAVAEPVDGPVAAVDSPLTDIERSEAAPPVESPVTAQADIVETPSTIDVSDAHVDVAAVPDEAVVESTPIVAVEAALATDAEVAVDVVDTPPSSAVSEVAPTLVAEPVAVAEPVDGPVAAVDSPVADIERSKAAPPVESPVTAQADIVETPSTIDVSDAHVDVAAVPDEAVVESTPIVAVEAALATDAEVAVDVVDTPRSSAVSEVAPTLVAEPVAVAEPVDGPVAAVDSPLTDIERSEAAPPVESPVTAQADIVETPSTIDVSDAHVDVAAVPDEAVVESTPIVAVEAALATDAEVAVDVVDTPRSSAVSEVAPTLVAEPVAVAEPVDGPVAAVDSPLTDIERSEAAPPVESPVTAQADIVETPSTIDVSDAHVDVAAVPDEAVVESTPIVAVEAALATDAEVAVDVVDTPPSSAVSEVAPTLVAEPVAVADRVDEPVAAVDSPLTDIERSEATPPVESPVTAQADIADIVETPSTIDVSDAHVDVAAVPDEAVVESTPIVAVEAALATDAEVAVDVVDTPPSSAVSEVAPTLVAEPVAVAEPVDGPVAAVDSPVADIERSKAAPPVESPVTAQADIVETPSTIDVSDAHVDVAAVPDEAVVESTPIVAVEAALATDAEVAVDVVDTPRSSAVSEVAPTLVAEPVAVAEPVDGPVAAVDSPLTDIERSEAAPPVESPVTAQADIVQTPSTIDGSDAHVDVASFSEDSLNQAGGVERECMTAVEETIKPNGVMSSQNSAVWAALESPMNATLQAKANLGEMLNSTVGGKEVAVSPLPEFLFAMKSPDIVPQKLLRPQQSSTLESKKPLPGYAVRGLSFSSSEDSMDEAPEPVIPPTNSSQSEAIATTSQASIGLKTRLMGWWKDN</sequence>
<keyword evidence="3" id="KW-0677">Repeat</keyword>
<reference evidence="7" key="1">
    <citation type="submission" date="2013-12" db="EMBL/GenBank/DDBJ databases">
        <title>The Genome Sequence of Aphanomyces astaci APO3.</title>
        <authorList>
            <consortium name="The Broad Institute Genomics Platform"/>
            <person name="Russ C."/>
            <person name="Tyler B."/>
            <person name="van West P."/>
            <person name="Dieguez-Uribeondo J."/>
            <person name="Young S.K."/>
            <person name="Zeng Q."/>
            <person name="Gargeya S."/>
            <person name="Fitzgerald M."/>
            <person name="Abouelleil A."/>
            <person name="Alvarado L."/>
            <person name="Chapman S.B."/>
            <person name="Gainer-Dewar J."/>
            <person name="Goldberg J."/>
            <person name="Griggs A."/>
            <person name="Gujja S."/>
            <person name="Hansen M."/>
            <person name="Howarth C."/>
            <person name="Imamovic A."/>
            <person name="Ireland A."/>
            <person name="Larimer J."/>
            <person name="McCowan C."/>
            <person name="Murphy C."/>
            <person name="Pearson M."/>
            <person name="Poon T.W."/>
            <person name="Priest M."/>
            <person name="Roberts A."/>
            <person name="Saif S."/>
            <person name="Shea T."/>
            <person name="Sykes S."/>
            <person name="Wortman J."/>
            <person name="Nusbaum C."/>
            <person name="Birren B."/>
        </authorList>
    </citation>
    <scope>NUCLEOTIDE SEQUENCE [LARGE SCALE GENOMIC DNA]</scope>
    <source>
        <strain evidence="7">APO3</strain>
    </source>
</reference>
<evidence type="ECO:0000256" key="6">
    <source>
        <dbReference type="SAM" id="MobiDB-lite"/>
    </source>
</evidence>
<feature type="region of interest" description="Disordered" evidence="6">
    <location>
        <begin position="2657"/>
        <end position="2687"/>
    </location>
</feature>
<feature type="compositionally biased region" description="Polar residues" evidence="6">
    <location>
        <begin position="2673"/>
        <end position="2687"/>
    </location>
</feature>
<dbReference type="VEuPathDB" id="FungiDB:H257_02575"/>
<dbReference type="EMBL" id="KI913117">
    <property type="protein sequence ID" value="ETV86109.1"/>
    <property type="molecule type" value="Genomic_DNA"/>
</dbReference>
<keyword evidence="2" id="KW-0963">Cytoplasm</keyword>
<feature type="region of interest" description="Disordered" evidence="6">
    <location>
        <begin position="497"/>
        <end position="596"/>
    </location>
</feature>
<evidence type="ECO:0000256" key="4">
    <source>
        <dbReference type="ARBA" id="ARBA00022860"/>
    </source>
</evidence>
<dbReference type="GeneID" id="20804571"/>
<feature type="compositionally biased region" description="Polar residues" evidence="6">
    <location>
        <begin position="498"/>
        <end position="517"/>
    </location>
</feature>
<feature type="compositionally biased region" description="Polar residues" evidence="6">
    <location>
        <begin position="528"/>
        <end position="537"/>
    </location>
</feature>
<feature type="region of interest" description="Disordered" evidence="6">
    <location>
        <begin position="120"/>
        <end position="149"/>
    </location>
</feature>
<feature type="compositionally biased region" description="Polar residues" evidence="6">
    <location>
        <begin position="15"/>
        <end position="31"/>
    </location>
</feature>
<dbReference type="GO" id="GO:0051295">
    <property type="term" value="P:establishment of meiotic spindle localization"/>
    <property type="evidence" value="ECO:0007669"/>
    <property type="project" value="TreeGrafter"/>
</dbReference>
<keyword evidence="5" id="KW-0175">Coiled coil</keyword>
<dbReference type="PANTHER" id="PTHR22706:SF1">
    <property type="entry name" value="ASSEMBLY FACTOR FOR SPINDLE MICROTUBULES"/>
    <property type="match status" value="1"/>
</dbReference>
<dbReference type="GO" id="GO:0000922">
    <property type="term" value="C:spindle pole"/>
    <property type="evidence" value="ECO:0007669"/>
    <property type="project" value="TreeGrafter"/>
</dbReference>
<dbReference type="InterPro" id="IPR000048">
    <property type="entry name" value="IQ_motif_EF-hand-BS"/>
</dbReference>
<name>W4H4D7_APHAT</name>
<evidence type="ECO:0000313" key="7">
    <source>
        <dbReference type="EMBL" id="ETV86109.1"/>
    </source>
</evidence>
<feature type="region of interest" description="Disordered" evidence="6">
    <location>
        <begin position="1246"/>
        <end position="1282"/>
    </location>
</feature>
<evidence type="ECO:0000256" key="3">
    <source>
        <dbReference type="ARBA" id="ARBA00022737"/>
    </source>
</evidence>
<comment type="subcellular location">
    <subcellularLocation>
        <location evidence="1">Cytoplasm</location>
    </subcellularLocation>
</comment>
<dbReference type="SUPFAM" id="SSF52540">
    <property type="entry name" value="P-loop containing nucleoside triphosphate hydrolases"/>
    <property type="match status" value="1"/>
</dbReference>
<organism evidence="7">
    <name type="scientific">Aphanomyces astaci</name>
    <name type="common">Crayfish plague agent</name>
    <dbReference type="NCBI Taxonomy" id="112090"/>
    <lineage>
        <taxon>Eukaryota</taxon>
        <taxon>Sar</taxon>
        <taxon>Stramenopiles</taxon>
        <taxon>Oomycota</taxon>
        <taxon>Saprolegniomycetes</taxon>
        <taxon>Saprolegniales</taxon>
        <taxon>Verrucalvaceae</taxon>
        <taxon>Aphanomyces</taxon>
    </lineage>
</organism>
<feature type="compositionally biased region" description="Basic residues" evidence="6">
    <location>
        <begin position="1"/>
        <end position="12"/>
    </location>
</feature>
<proteinExistence type="predicted"/>
<dbReference type="GO" id="GO:0007051">
    <property type="term" value="P:spindle organization"/>
    <property type="evidence" value="ECO:0007669"/>
    <property type="project" value="TreeGrafter"/>
</dbReference>
<dbReference type="Pfam" id="PF00612">
    <property type="entry name" value="IQ"/>
    <property type="match status" value="4"/>
</dbReference>
<dbReference type="GO" id="GO:0000278">
    <property type="term" value="P:mitotic cell cycle"/>
    <property type="evidence" value="ECO:0007669"/>
    <property type="project" value="TreeGrafter"/>
</dbReference>
<dbReference type="Gene3D" id="1.20.5.190">
    <property type="match status" value="3"/>
</dbReference>
<feature type="region of interest" description="Disordered" evidence="6">
    <location>
        <begin position="1"/>
        <end position="43"/>
    </location>
</feature>
<feature type="region of interest" description="Disordered" evidence="6">
    <location>
        <begin position="1316"/>
        <end position="1357"/>
    </location>
</feature>
<feature type="compositionally biased region" description="Low complexity" evidence="6">
    <location>
        <begin position="575"/>
        <end position="589"/>
    </location>
</feature>
<evidence type="ECO:0000256" key="2">
    <source>
        <dbReference type="ARBA" id="ARBA00022490"/>
    </source>
</evidence>
<keyword evidence="4" id="KW-0112">Calmodulin-binding</keyword>
<gene>
    <name evidence="7" type="ORF">H257_02575</name>
</gene>
<feature type="coiled-coil region" evidence="5">
    <location>
        <begin position="393"/>
        <end position="420"/>
    </location>
</feature>
<dbReference type="STRING" id="112090.W4H4D7"/>
<feature type="compositionally biased region" description="Low complexity" evidence="6">
    <location>
        <begin position="538"/>
        <end position="548"/>
    </location>
</feature>
<dbReference type="OrthoDB" id="2148418at2759"/>
<dbReference type="GO" id="GO:0005516">
    <property type="term" value="F:calmodulin binding"/>
    <property type="evidence" value="ECO:0007669"/>
    <property type="project" value="UniProtKB-KW"/>
</dbReference>
<dbReference type="PANTHER" id="PTHR22706">
    <property type="entry name" value="ASSEMBLY FACTOR FOR SPINDLE MICROTUBULES"/>
    <property type="match status" value="1"/>
</dbReference>
<dbReference type="RefSeq" id="XP_009824581.1">
    <property type="nucleotide sequence ID" value="XM_009826279.1"/>
</dbReference>
<evidence type="ECO:0000256" key="5">
    <source>
        <dbReference type="SAM" id="Coils"/>
    </source>
</evidence>
<dbReference type="InterPro" id="IPR027417">
    <property type="entry name" value="P-loop_NTPase"/>
</dbReference>
<dbReference type="GO" id="GO:0005737">
    <property type="term" value="C:cytoplasm"/>
    <property type="evidence" value="ECO:0007669"/>
    <property type="project" value="UniProtKB-SubCell"/>
</dbReference>